<dbReference type="EMBL" id="CP119326">
    <property type="protein sequence ID" value="WEK41033.1"/>
    <property type="molecule type" value="Genomic_DNA"/>
</dbReference>
<feature type="signal peptide" evidence="2">
    <location>
        <begin position="1"/>
        <end position="26"/>
    </location>
</feature>
<accession>A0AAJ5X2K2</accession>
<evidence type="ECO:0008006" key="5">
    <source>
        <dbReference type="Google" id="ProtNLM"/>
    </source>
</evidence>
<feature type="chain" id="PRO_5042563405" description="Lipoprotein" evidence="2">
    <location>
        <begin position="27"/>
        <end position="80"/>
    </location>
</feature>
<keyword evidence="2" id="KW-0732">Signal</keyword>
<dbReference type="Proteomes" id="UP001213664">
    <property type="component" value="Chromosome"/>
</dbReference>
<name>A0AAJ5X2K2_9CAUL</name>
<evidence type="ECO:0000256" key="1">
    <source>
        <dbReference type="SAM" id="MobiDB-lite"/>
    </source>
</evidence>
<feature type="compositionally biased region" description="Low complexity" evidence="1">
    <location>
        <begin position="56"/>
        <end position="71"/>
    </location>
</feature>
<feature type="compositionally biased region" description="Basic and acidic residues" evidence="1">
    <location>
        <begin position="34"/>
        <end position="46"/>
    </location>
</feature>
<dbReference type="PROSITE" id="PS51257">
    <property type="entry name" value="PROKAR_LIPOPROTEIN"/>
    <property type="match status" value="1"/>
</dbReference>
<proteinExistence type="predicted"/>
<gene>
    <name evidence="3" type="ORF">P0Y50_05350</name>
</gene>
<evidence type="ECO:0000313" key="3">
    <source>
        <dbReference type="EMBL" id="WEK41033.1"/>
    </source>
</evidence>
<evidence type="ECO:0000313" key="4">
    <source>
        <dbReference type="Proteomes" id="UP001213664"/>
    </source>
</evidence>
<reference evidence="3" key="1">
    <citation type="submission" date="2023-03" db="EMBL/GenBank/DDBJ databases">
        <title>Andean soil-derived lignocellulolytic bacterial consortium as a source of novel taxa and putative plastic-active enzymes.</title>
        <authorList>
            <person name="Diaz-Garcia L."/>
            <person name="Chuvochina M."/>
            <person name="Feuerriegel G."/>
            <person name="Bunk B."/>
            <person name="Sproer C."/>
            <person name="Streit W.R."/>
            <person name="Rodriguez L.M."/>
            <person name="Overmann J."/>
            <person name="Jimenez D.J."/>
        </authorList>
    </citation>
    <scope>NUCLEOTIDE SEQUENCE</scope>
    <source>
        <strain evidence="3">MAG 833</strain>
    </source>
</reference>
<organism evidence="3 4">
    <name type="scientific">Candidatus Brevundimonas colombiensis</name>
    <dbReference type="NCBI Taxonomy" id="3121376"/>
    <lineage>
        <taxon>Bacteria</taxon>
        <taxon>Pseudomonadati</taxon>
        <taxon>Pseudomonadota</taxon>
        <taxon>Alphaproteobacteria</taxon>
        <taxon>Caulobacterales</taxon>
        <taxon>Caulobacteraceae</taxon>
        <taxon>Brevundimonas</taxon>
    </lineage>
</organism>
<dbReference type="AlphaFoldDB" id="A0AAJ5X2K2"/>
<protein>
    <recommendedName>
        <fullName evidence="5">Lipoprotein</fullName>
    </recommendedName>
</protein>
<evidence type="ECO:0000256" key="2">
    <source>
        <dbReference type="SAM" id="SignalP"/>
    </source>
</evidence>
<feature type="region of interest" description="Disordered" evidence="1">
    <location>
        <begin position="28"/>
        <end position="80"/>
    </location>
</feature>
<sequence>MNLPGKKTLILVGALALLTAACGRMADLESPVRQTERAPRDSRAPHLPEPATMNRPSSSIPIDGGPSNPIGAGAAQNEPR</sequence>